<feature type="signal peptide" evidence="2">
    <location>
        <begin position="1"/>
        <end position="20"/>
    </location>
</feature>
<evidence type="ECO:0000256" key="2">
    <source>
        <dbReference type="SAM" id="SignalP"/>
    </source>
</evidence>
<keyword evidence="4" id="KW-1185">Reference proteome</keyword>
<gene>
    <name evidence="3" type="ORF">FA10DRAFT_262226</name>
</gene>
<feature type="chain" id="PRO_5016269945" evidence="2">
    <location>
        <begin position="21"/>
        <end position="112"/>
    </location>
</feature>
<evidence type="ECO:0000256" key="1">
    <source>
        <dbReference type="SAM" id="MobiDB-lite"/>
    </source>
</evidence>
<dbReference type="RefSeq" id="XP_025374957.1">
    <property type="nucleotide sequence ID" value="XM_025520104.1"/>
</dbReference>
<evidence type="ECO:0000313" key="4">
    <source>
        <dbReference type="Proteomes" id="UP000245768"/>
    </source>
</evidence>
<name>A0A316YEU7_9BASI</name>
<dbReference type="Proteomes" id="UP000245768">
    <property type="component" value="Unassembled WGS sequence"/>
</dbReference>
<dbReference type="InParanoid" id="A0A316YEU7"/>
<reference evidence="3 4" key="1">
    <citation type="journal article" date="2018" name="Mol. Biol. Evol.">
        <title>Broad Genomic Sampling Reveals a Smut Pathogenic Ancestry of the Fungal Clade Ustilaginomycotina.</title>
        <authorList>
            <person name="Kijpornyongpan T."/>
            <person name="Mondo S.J."/>
            <person name="Barry K."/>
            <person name="Sandor L."/>
            <person name="Lee J."/>
            <person name="Lipzen A."/>
            <person name="Pangilinan J."/>
            <person name="LaButti K."/>
            <person name="Hainaut M."/>
            <person name="Henrissat B."/>
            <person name="Grigoriev I.V."/>
            <person name="Spatafora J.W."/>
            <person name="Aime M.C."/>
        </authorList>
    </citation>
    <scope>NUCLEOTIDE SEQUENCE [LARGE SCALE GENOMIC DNA]</scope>
    <source>
        <strain evidence="3 4">MCA 4198</strain>
    </source>
</reference>
<proteinExistence type="predicted"/>
<feature type="compositionally biased region" description="Low complexity" evidence="1">
    <location>
        <begin position="28"/>
        <end position="41"/>
    </location>
</feature>
<accession>A0A316YEU7</accession>
<protein>
    <submittedName>
        <fullName evidence="3">Uncharacterized protein</fullName>
    </submittedName>
</protein>
<keyword evidence="2" id="KW-0732">Signal</keyword>
<evidence type="ECO:0000313" key="3">
    <source>
        <dbReference type="EMBL" id="PWN87759.1"/>
    </source>
</evidence>
<sequence length="112" mass="12449">MRFSLVFLLCSLGLVMLTMASPTVSPVRSRQGGSSRQLQRQMDTNADTIKGLEVQRASLVKELAICGDKLRNNPEDADAKAAYEDLETQIAKHDALIARTRGEINRSKDRIF</sequence>
<organism evidence="3 4">
    <name type="scientific">Acaromyces ingoldii</name>
    <dbReference type="NCBI Taxonomy" id="215250"/>
    <lineage>
        <taxon>Eukaryota</taxon>
        <taxon>Fungi</taxon>
        <taxon>Dikarya</taxon>
        <taxon>Basidiomycota</taxon>
        <taxon>Ustilaginomycotina</taxon>
        <taxon>Exobasidiomycetes</taxon>
        <taxon>Exobasidiales</taxon>
        <taxon>Cryptobasidiaceae</taxon>
        <taxon>Acaromyces</taxon>
    </lineage>
</organism>
<feature type="region of interest" description="Disordered" evidence="1">
    <location>
        <begin position="24"/>
        <end position="45"/>
    </location>
</feature>
<dbReference type="AlphaFoldDB" id="A0A316YEU7"/>
<dbReference type="GeneID" id="37042020"/>
<dbReference type="EMBL" id="KZ819639">
    <property type="protein sequence ID" value="PWN87759.1"/>
    <property type="molecule type" value="Genomic_DNA"/>
</dbReference>